<proteinExistence type="predicted"/>
<evidence type="ECO:0000313" key="3">
    <source>
        <dbReference type="Proteomes" id="UP000000851"/>
    </source>
</evidence>
<feature type="region of interest" description="Disordered" evidence="1">
    <location>
        <begin position="34"/>
        <end position="78"/>
    </location>
</feature>
<dbReference type="PROSITE" id="PS51257">
    <property type="entry name" value="PROKAR_LIPOPROTEIN"/>
    <property type="match status" value="1"/>
</dbReference>
<name>C7QIY4_CATAD</name>
<dbReference type="AlphaFoldDB" id="C7QIY4"/>
<feature type="compositionally biased region" description="Low complexity" evidence="1">
    <location>
        <begin position="41"/>
        <end position="78"/>
    </location>
</feature>
<dbReference type="STRING" id="479433.Caci_8211"/>
<dbReference type="EMBL" id="CP001700">
    <property type="protein sequence ID" value="ACU77034.1"/>
    <property type="molecule type" value="Genomic_DNA"/>
</dbReference>
<dbReference type="KEGG" id="cai:Caci_8211"/>
<sequence length="238" mass="24354" precursor="true">MELMERGKVYKGLIGAFGACLLLAGCSSSQKPAALGPVGESATDSAAGSATVSATPTGTAASSSSSTGSASGSSPAAAAPRTVITSSAGLTYKATVPGDPDSAAALTAFENYRVILTAMSSKPDYSTNLGDYADGNPLTLADTYILTLKQNNEVMVGTTTETVTSSTLTMAASPLPLMTITVCKDATKYHEVFSYGKNKGKLAVSDITHPYPLTYTVHKSADGKWRVTSVHGESDKTC</sequence>
<evidence type="ECO:0000313" key="2">
    <source>
        <dbReference type="EMBL" id="ACU77034.1"/>
    </source>
</evidence>
<dbReference type="Proteomes" id="UP000000851">
    <property type="component" value="Chromosome"/>
</dbReference>
<dbReference type="InParanoid" id="C7QIY4"/>
<accession>C7QIY4</accession>
<organism evidence="2 3">
    <name type="scientific">Catenulispora acidiphila (strain DSM 44928 / JCM 14897 / NBRC 102108 / NRRL B-24433 / ID139908)</name>
    <dbReference type="NCBI Taxonomy" id="479433"/>
    <lineage>
        <taxon>Bacteria</taxon>
        <taxon>Bacillati</taxon>
        <taxon>Actinomycetota</taxon>
        <taxon>Actinomycetes</taxon>
        <taxon>Catenulisporales</taxon>
        <taxon>Catenulisporaceae</taxon>
        <taxon>Catenulispora</taxon>
    </lineage>
</organism>
<evidence type="ECO:0000256" key="1">
    <source>
        <dbReference type="SAM" id="MobiDB-lite"/>
    </source>
</evidence>
<gene>
    <name evidence="2" type="ordered locus">Caci_8211</name>
</gene>
<evidence type="ECO:0008006" key="4">
    <source>
        <dbReference type="Google" id="ProtNLM"/>
    </source>
</evidence>
<reference evidence="2 3" key="1">
    <citation type="journal article" date="2009" name="Stand. Genomic Sci.">
        <title>Complete genome sequence of Catenulispora acidiphila type strain (ID 139908).</title>
        <authorList>
            <person name="Copeland A."/>
            <person name="Lapidus A."/>
            <person name="Glavina Del Rio T."/>
            <person name="Nolan M."/>
            <person name="Lucas S."/>
            <person name="Chen F."/>
            <person name="Tice H."/>
            <person name="Cheng J.F."/>
            <person name="Bruce D."/>
            <person name="Goodwin L."/>
            <person name="Pitluck S."/>
            <person name="Mikhailova N."/>
            <person name="Pati A."/>
            <person name="Ivanova N."/>
            <person name="Mavromatis K."/>
            <person name="Chen A."/>
            <person name="Palaniappan K."/>
            <person name="Chain P."/>
            <person name="Land M."/>
            <person name="Hauser L."/>
            <person name="Chang Y.J."/>
            <person name="Jeffries C.D."/>
            <person name="Chertkov O."/>
            <person name="Brettin T."/>
            <person name="Detter J.C."/>
            <person name="Han C."/>
            <person name="Ali Z."/>
            <person name="Tindall B.J."/>
            <person name="Goker M."/>
            <person name="Bristow J."/>
            <person name="Eisen J.A."/>
            <person name="Markowitz V."/>
            <person name="Hugenholtz P."/>
            <person name="Kyrpides N.C."/>
            <person name="Klenk H.P."/>
        </authorList>
    </citation>
    <scope>NUCLEOTIDE SEQUENCE [LARGE SCALE GENOMIC DNA]</scope>
    <source>
        <strain evidence="3">DSM 44928 / JCM 14897 / NBRC 102108 / NRRL B-24433 / ID139908</strain>
    </source>
</reference>
<keyword evidence="3" id="KW-1185">Reference proteome</keyword>
<protein>
    <recommendedName>
        <fullName evidence="4">Lipoprotein</fullName>
    </recommendedName>
</protein>
<dbReference type="HOGENOM" id="CLU_1164212_0_0_11"/>